<dbReference type="GO" id="GO:0051537">
    <property type="term" value="F:2 iron, 2 sulfur cluster binding"/>
    <property type="evidence" value="ECO:0007669"/>
    <property type="project" value="UniProtKB-KW"/>
</dbReference>
<evidence type="ECO:0000256" key="2">
    <source>
        <dbReference type="ARBA" id="ARBA00022723"/>
    </source>
</evidence>
<dbReference type="SUPFAM" id="SSF46955">
    <property type="entry name" value="Putative DNA-binding domain"/>
    <property type="match status" value="1"/>
</dbReference>
<keyword evidence="5" id="KW-0805">Transcription regulation</keyword>
<dbReference type="InterPro" id="IPR047057">
    <property type="entry name" value="MerR_fam"/>
</dbReference>
<dbReference type="SMART" id="SM00422">
    <property type="entry name" value="HTH_MERR"/>
    <property type="match status" value="1"/>
</dbReference>
<evidence type="ECO:0000313" key="10">
    <source>
        <dbReference type="Proteomes" id="UP000269289"/>
    </source>
</evidence>
<dbReference type="Gene3D" id="1.10.1660.10">
    <property type="match status" value="1"/>
</dbReference>
<keyword evidence="7" id="KW-0804">Transcription</keyword>
<dbReference type="CDD" id="cd01110">
    <property type="entry name" value="HTH_SoxR"/>
    <property type="match status" value="1"/>
</dbReference>
<dbReference type="Pfam" id="PF09278">
    <property type="entry name" value="MerR-DNA-bind"/>
    <property type="match status" value="1"/>
</dbReference>
<accession>A0A3M2JB79</accession>
<reference evidence="9 10" key="1">
    <citation type="submission" date="2018-10" db="EMBL/GenBank/DDBJ databases">
        <title>Isolation, diversity and antifungal activity of actinobacteria from wheat.</title>
        <authorList>
            <person name="Han C."/>
        </authorList>
    </citation>
    <scope>NUCLEOTIDE SEQUENCE [LARGE SCALE GENOMIC DNA]</scope>
    <source>
        <strain evidence="9 10">NEAU-YY56</strain>
    </source>
</reference>
<comment type="caution">
    <text evidence="9">The sequence shown here is derived from an EMBL/GenBank/DDBJ whole genome shotgun (WGS) entry which is preliminary data.</text>
</comment>
<name>A0A3M2JB79_9CELL</name>
<protein>
    <submittedName>
        <fullName evidence="9">Redox-sensitive transcriptional activator SoxR</fullName>
    </submittedName>
</protein>
<keyword evidence="3" id="KW-0408">Iron</keyword>
<dbReference type="Pfam" id="PF00376">
    <property type="entry name" value="MerR"/>
    <property type="match status" value="1"/>
</dbReference>
<evidence type="ECO:0000256" key="7">
    <source>
        <dbReference type="ARBA" id="ARBA00023163"/>
    </source>
</evidence>
<evidence type="ECO:0000256" key="1">
    <source>
        <dbReference type="ARBA" id="ARBA00022714"/>
    </source>
</evidence>
<feature type="domain" description="HTH merR-type" evidence="8">
    <location>
        <begin position="13"/>
        <end position="81"/>
    </location>
</feature>
<dbReference type="InterPro" id="IPR000551">
    <property type="entry name" value="MerR-type_HTH_dom"/>
</dbReference>
<dbReference type="InterPro" id="IPR010211">
    <property type="entry name" value="Redox-sen_tscrpt-act_SoxR"/>
</dbReference>
<organism evidence="9 10">
    <name type="scientific">Cellulomonas triticagri</name>
    <dbReference type="NCBI Taxonomy" id="2483352"/>
    <lineage>
        <taxon>Bacteria</taxon>
        <taxon>Bacillati</taxon>
        <taxon>Actinomycetota</taxon>
        <taxon>Actinomycetes</taxon>
        <taxon>Micrococcales</taxon>
        <taxon>Cellulomonadaceae</taxon>
        <taxon>Cellulomonas</taxon>
    </lineage>
</organism>
<evidence type="ECO:0000259" key="8">
    <source>
        <dbReference type="PROSITE" id="PS50937"/>
    </source>
</evidence>
<dbReference type="Proteomes" id="UP000269289">
    <property type="component" value="Unassembled WGS sequence"/>
</dbReference>
<dbReference type="GO" id="GO:0006979">
    <property type="term" value="P:response to oxidative stress"/>
    <property type="evidence" value="ECO:0007669"/>
    <property type="project" value="InterPro"/>
</dbReference>
<keyword evidence="1" id="KW-0001">2Fe-2S</keyword>
<keyword evidence="10" id="KW-1185">Reference proteome</keyword>
<dbReference type="EMBL" id="RFFI01000048">
    <property type="protein sequence ID" value="RMI09466.1"/>
    <property type="molecule type" value="Genomic_DNA"/>
</dbReference>
<dbReference type="PROSITE" id="PS50937">
    <property type="entry name" value="HTH_MERR_2"/>
    <property type="match status" value="1"/>
</dbReference>
<dbReference type="PRINTS" id="PR00040">
    <property type="entry name" value="HTHMERR"/>
</dbReference>
<sequence length="174" mass="18980">MPDPVATRASDDLLSVGEVSRRTGVPVSALHFYEREGLITSERTSGNQRRYARHMLRRVSLIVVAKRLGIPLGELAEVFATVPADRPPTVAEWRRMSRAWRAQLEERRRTIENLERDLAGCIGCGCLSLRACTLLNPDDVLGEQGAGPVRLTADAAPRTGRAATRTPALPAADA</sequence>
<keyword evidence="4" id="KW-0411">Iron-sulfur</keyword>
<proteinExistence type="predicted"/>
<dbReference type="NCBIfam" id="TIGR01950">
    <property type="entry name" value="SoxR"/>
    <property type="match status" value="1"/>
</dbReference>
<dbReference type="AlphaFoldDB" id="A0A3M2JB79"/>
<evidence type="ECO:0000256" key="4">
    <source>
        <dbReference type="ARBA" id="ARBA00023014"/>
    </source>
</evidence>
<dbReference type="GO" id="GO:0003700">
    <property type="term" value="F:DNA-binding transcription factor activity"/>
    <property type="evidence" value="ECO:0007669"/>
    <property type="project" value="InterPro"/>
</dbReference>
<keyword evidence="2" id="KW-0479">Metal-binding</keyword>
<gene>
    <name evidence="9" type="primary">soxR</name>
    <name evidence="9" type="ORF">EBM89_10155</name>
</gene>
<dbReference type="RefSeq" id="WP_122149318.1">
    <property type="nucleotide sequence ID" value="NZ_RFFI01000048.1"/>
</dbReference>
<evidence type="ECO:0000256" key="5">
    <source>
        <dbReference type="ARBA" id="ARBA00023015"/>
    </source>
</evidence>
<evidence type="ECO:0000256" key="3">
    <source>
        <dbReference type="ARBA" id="ARBA00023004"/>
    </source>
</evidence>
<dbReference type="InterPro" id="IPR015358">
    <property type="entry name" value="Tscrpt_reg_MerR_DNA-bd"/>
</dbReference>
<dbReference type="OrthoDB" id="9802944at2"/>
<dbReference type="PANTHER" id="PTHR30204">
    <property type="entry name" value="REDOX-CYCLING DRUG-SENSING TRANSCRIPTIONAL ACTIVATOR SOXR"/>
    <property type="match status" value="1"/>
</dbReference>
<dbReference type="GO" id="GO:0003677">
    <property type="term" value="F:DNA binding"/>
    <property type="evidence" value="ECO:0007669"/>
    <property type="project" value="UniProtKB-KW"/>
</dbReference>
<evidence type="ECO:0000256" key="6">
    <source>
        <dbReference type="ARBA" id="ARBA00023125"/>
    </source>
</evidence>
<evidence type="ECO:0000313" key="9">
    <source>
        <dbReference type="EMBL" id="RMI09466.1"/>
    </source>
</evidence>
<keyword evidence="6" id="KW-0238">DNA-binding</keyword>
<dbReference type="GO" id="GO:0046872">
    <property type="term" value="F:metal ion binding"/>
    <property type="evidence" value="ECO:0007669"/>
    <property type="project" value="UniProtKB-KW"/>
</dbReference>
<dbReference type="InterPro" id="IPR009061">
    <property type="entry name" value="DNA-bd_dom_put_sf"/>
</dbReference>
<dbReference type="PANTHER" id="PTHR30204:SF0">
    <property type="entry name" value="REDOX-SENSITIVE TRANSCRIPTIONAL ACTIVATOR SOXR"/>
    <property type="match status" value="1"/>
</dbReference>